<proteinExistence type="predicted"/>
<name>A0ABQ1K8S5_9RHOB</name>
<dbReference type="SUPFAM" id="SSF53474">
    <property type="entry name" value="alpha/beta-Hydrolases"/>
    <property type="match status" value="1"/>
</dbReference>
<evidence type="ECO:0000259" key="2">
    <source>
        <dbReference type="Pfam" id="PF07859"/>
    </source>
</evidence>
<evidence type="ECO:0000256" key="1">
    <source>
        <dbReference type="ARBA" id="ARBA00022801"/>
    </source>
</evidence>
<reference evidence="4" key="1">
    <citation type="journal article" date="2019" name="Int. J. Syst. Evol. Microbiol.">
        <title>The Global Catalogue of Microorganisms (GCM) 10K type strain sequencing project: providing services to taxonomists for standard genome sequencing and annotation.</title>
        <authorList>
            <consortium name="The Broad Institute Genomics Platform"/>
            <consortium name="The Broad Institute Genome Sequencing Center for Infectious Disease"/>
            <person name="Wu L."/>
            <person name="Ma J."/>
        </authorList>
    </citation>
    <scope>NUCLEOTIDE SEQUENCE [LARGE SCALE GENOMIC DNA]</scope>
    <source>
        <strain evidence="4">CGMCC 1.12478</strain>
    </source>
</reference>
<keyword evidence="4" id="KW-1185">Reference proteome</keyword>
<feature type="domain" description="Alpha/beta hydrolase fold-3" evidence="2">
    <location>
        <begin position="68"/>
        <end position="182"/>
    </location>
</feature>
<dbReference type="Gene3D" id="3.40.50.1820">
    <property type="entry name" value="alpha/beta hydrolase"/>
    <property type="match status" value="1"/>
</dbReference>
<dbReference type="EMBL" id="BMFC01000001">
    <property type="protein sequence ID" value="GGB91213.1"/>
    <property type="molecule type" value="Genomic_DNA"/>
</dbReference>
<dbReference type="InterPro" id="IPR029058">
    <property type="entry name" value="AB_hydrolase_fold"/>
</dbReference>
<evidence type="ECO:0000313" key="3">
    <source>
        <dbReference type="EMBL" id="GGB91213.1"/>
    </source>
</evidence>
<dbReference type="Pfam" id="PF07859">
    <property type="entry name" value="Abhydrolase_3"/>
    <property type="match status" value="1"/>
</dbReference>
<protein>
    <submittedName>
        <fullName evidence="3">Esterase</fullName>
    </submittedName>
</protein>
<gene>
    <name evidence="3" type="ORF">GCM10011363_04740</name>
</gene>
<keyword evidence="1" id="KW-0378">Hydrolase</keyword>
<dbReference type="Proteomes" id="UP000645462">
    <property type="component" value="Unassembled WGS sequence"/>
</dbReference>
<accession>A0ABQ1K8S5</accession>
<dbReference type="PANTHER" id="PTHR48081">
    <property type="entry name" value="AB HYDROLASE SUPERFAMILY PROTEIN C4A8.06C"/>
    <property type="match status" value="1"/>
</dbReference>
<dbReference type="InterPro" id="IPR013094">
    <property type="entry name" value="AB_hydrolase_3"/>
</dbReference>
<dbReference type="PANTHER" id="PTHR48081:SF33">
    <property type="entry name" value="KYNURENINE FORMAMIDASE"/>
    <property type="match status" value="1"/>
</dbReference>
<evidence type="ECO:0000313" key="4">
    <source>
        <dbReference type="Proteomes" id="UP000645462"/>
    </source>
</evidence>
<dbReference type="RefSeq" id="WP_188480790.1">
    <property type="nucleotide sequence ID" value="NZ_BMFC01000001.1"/>
</dbReference>
<comment type="caution">
    <text evidence="3">The sequence shown here is derived from an EMBL/GenBank/DDBJ whole genome shotgun (WGS) entry which is preliminary data.</text>
</comment>
<dbReference type="InterPro" id="IPR050300">
    <property type="entry name" value="GDXG_lipolytic_enzyme"/>
</dbReference>
<sequence>MELDDAYANSKHIPNGDSFPAIWRADADAFRQRMSVLGRARLGVMYGHGTREIVDLFLPDGVPKGLFVFVHGGFWRQTDGSLWSHYAQGALDHGWAVAIPTYDLCPRVRIADITRQVATAISVIARDVPGPIRLAGHSAGGHLVARMLAPGMLPEDVRARIVKCVPISPLSDLRPLLQTSMNADFQLDEASALAESPIAMEVPDIPVTVWVGSDERPAFLDQAQWLADAWGCDHVIEPGRHHFDVINGMTRADSPLMRAILESPS</sequence>
<organism evidence="3 4">
    <name type="scientific">Marivita lacus</name>
    <dbReference type="NCBI Taxonomy" id="1323742"/>
    <lineage>
        <taxon>Bacteria</taxon>
        <taxon>Pseudomonadati</taxon>
        <taxon>Pseudomonadota</taxon>
        <taxon>Alphaproteobacteria</taxon>
        <taxon>Rhodobacterales</taxon>
        <taxon>Roseobacteraceae</taxon>
        <taxon>Marivita</taxon>
    </lineage>
</organism>